<dbReference type="EMBL" id="CP065728">
    <property type="protein sequence ID" value="QPT44520.1"/>
    <property type="molecule type" value="Genomic_DNA"/>
</dbReference>
<gene>
    <name evidence="1" type="ORF">I6G26_10890</name>
</gene>
<evidence type="ECO:0000313" key="2">
    <source>
        <dbReference type="Proteomes" id="UP000594834"/>
    </source>
</evidence>
<sequence>MCNLCNVNFFIIHDTSVNEQDDIKPSIDERMDINDGLDGEQIYSALDGLL</sequence>
<protein>
    <submittedName>
        <fullName evidence="1">Uncharacterized protein</fullName>
    </submittedName>
</protein>
<reference evidence="1 2" key="1">
    <citation type="submission" date="2020-12" db="EMBL/GenBank/DDBJ databases">
        <title>FDA dAtabase for Regulatory Grade micrObial Sequences (FDA-ARGOS): Supporting development and validation of Infectious Disease Dx tests.</title>
        <authorList>
            <person name="Sproer C."/>
            <person name="Gronow S."/>
            <person name="Severitt S."/>
            <person name="Schroder I."/>
            <person name="Tallon L."/>
            <person name="Sadzewicz L."/>
            <person name="Zhao X."/>
            <person name="Boylan J."/>
            <person name="Ott S."/>
            <person name="Bowen H."/>
            <person name="Vavikolanu K."/>
            <person name="Mehta A."/>
            <person name="Aluvathingal J."/>
            <person name="Nadendla S."/>
            <person name="Lowell S."/>
            <person name="Myers T."/>
            <person name="Yan Y."/>
            <person name="Sichtig H."/>
        </authorList>
    </citation>
    <scope>NUCLEOTIDE SEQUENCE [LARGE SCALE GENOMIC DNA]</scope>
    <source>
        <strain evidence="1 2">FDAARGOS_869</strain>
    </source>
</reference>
<accession>A0A7T3BZ11</accession>
<organism evidence="1 2">
    <name type="scientific">Moraxella nonliquefaciens</name>
    <dbReference type="NCBI Taxonomy" id="478"/>
    <lineage>
        <taxon>Bacteria</taxon>
        <taxon>Pseudomonadati</taxon>
        <taxon>Pseudomonadota</taxon>
        <taxon>Gammaproteobacteria</taxon>
        <taxon>Moraxellales</taxon>
        <taxon>Moraxellaceae</taxon>
        <taxon>Moraxella</taxon>
    </lineage>
</organism>
<name>A0A7T3BZ11_MORNO</name>
<dbReference type="RefSeq" id="WP_158512450.1">
    <property type="nucleotide sequence ID" value="NZ_CP065728.1"/>
</dbReference>
<keyword evidence="2" id="KW-1185">Reference proteome</keyword>
<dbReference type="Proteomes" id="UP000594834">
    <property type="component" value="Chromosome"/>
</dbReference>
<proteinExistence type="predicted"/>
<evidence type="ECO:0000313" key="1">
    <source>
        <dbReference type="EMBL" id="QPT44520.1"/>
    </source>
</evidence>